<accession>A0A2C6ZDA1</accession>
<dbReference type="RefSeq" id="WP_099094191.1">
    <property type="nucleotide sequence ID" value="NZ_PDNU01000003.1"/>
</dbReference>
<evidence type="ECO:0000313" key="7">
    <source>
        <dbReference type="Proteomes" id="UP000223527"/>
    </source>
</evidence>
<dbReference type="AlphaFoldDB" id="A0A2C6ZDA1"/>
<dbReference type="PANTHER" id="PTHR47561">
    <property type="entry name" value="POLYSACCHARIDE DEACETYLASE FAMILY PROTEIN (AFU_ORTHOLOGUE AFUA_6G05030)"/>
    <property type="match status" value="1"/>
</dbReference>
<dbReference type="PROSITE" id="PS51677">
    <property type="entry name" value="NODB"/>
    <property type="match status" value="1"/>
</dbReference>
<proteinExistence type="inferred from homology"/>
<dbReference type="InterPro" id="IPR037950">
    <property type="entry name" value="PgdA-like"/>
</dbReference>
<name>A0A2C6ZDA1_9PROT</name>
<sequence>MSTSEQPQKPWEWPEERWRQIVGRAYAGRSLAPRSWPNGARCCVALSFDADHETIPLRDSDESPMRISQGQYGARQGVPRIRRLLERQGIKASFFYPAVSALLHPEEVRGVAGAGHEIGIHSWIHEANTTLPPGMERELTLRAADTLEKVSGTRPVGIRTASWDFSVDTMSIIREMGLLYDSSLMADDEPYELTANGEATGIVELPPEWIRDDAVYFNMVRFSGLRPYTPPSAVEEIFKAEFDGAYAERGTFLLTMHPHIIGHRSRITLLERVIDYIKGHEGVWFATHAELAQWCKDQAAS</sequence>
<feature type="domain" description="NodB homology" evidence="5">
    <location>
        <begin position="64"/>
        <end position="286"/>
    </location>
</feature>
<evidence type="ECO:0000313" key="6">
    <source>
        <dbReference type="EMBL" id="PHK96461.1"/>
    </source>
</evidence>
<evidence type="ECO:0000256" key="3">
    <source>
        <dbReference type="ARBA" id="ARBA00020071"/>
    </source>
</evidence>
<evidence type="ECO:0000256" key="2">
    <source>
        <dbReference type="ARBA" id="ARBA00010973"/>
    </source>
</evidence>
<evidence type="ECO:0000259" key="5">
    <source>
        <dbReference type="PROSITE" id="PS51677"/>
    </source>
</evidence>
<keyword evidence="7" id="KW-1185">Reference proteome</keyword>
<dbReference type="Pfam" id="PF01522">
    <property type="entry name" value="Polysacc_deac_1"/>
    <property type="match status" value="1"/>
</dbReference>
<protein>
    <recommendedName>
        <fullName evidence="3">Chitooligosaccharide deacetylase</fullName>
    </recommendedName>
    <alternativeName>
        <fullName evidence="4">Nodulation protein B</fullName>
    </alternativeName>
</protein>
<dbReference type="Proteomes" id="UP000223527">
    <property type="component" value="Unassembled WGS sequence"/>
</dbReference>
<dbReference type="GO" id="GO:0005975">
    <property type="term" value="P:carbohydrate metabolic process"/>
    <property type="evidence" value="ECO:0007669"/>
    <property type="project" value="InterPro"/>
</dbReference>
<dbReference type="SUPFAM" id="SSF88713">
    <property type="entry name" value="Glycoside hydrolase/deacetylase"/>
    <property type="match status" value="1"/>
</dbReference>
<dbReference type="OrthoDB" id="9784220at2"/>
<dbReference type="Gene3D" id="3.20.20.370">
    <property type="entry name" value="Glycoside hydrolase/deacetylase"/>
    <property type="match status" value="1"/>
</dbReference>
<organism evidence="6 7">
    <name type="scientific">Teichococcus rhizosphaerae</name>
    <dbReference type="NCBI Taxonomy" id="1335062"/>
    <lineage>
        <taxon>Bacteria</taxon>
        <taxon>Pseudomonadati</taxon>
        <taxon>Pseudomonadota</taxon>
        <taxon>Alphaproteobacteria</taxon>
        <taxon>Acetobacterales</taxon>
        <taxon>Roseomonadaceae</taxon>
        <taxon>Roseomonas</taxon>
    </lineage>
</organism>
<comment type="function">
    <text evidence="1">Is involved in generating a small heat-stable compound (Nod), an acylated oligomer of N-acetylglucosamine, that stimulates mitosis in various plant protoplasts.</text>
</comment>
<gene>
    <name evidence="6" type="ORF">CR162_03815</name>
</gene>
<comment type="similarity">
    <text evidence="2">Belongs to the polysaccharide deacetylase family.</text>
</comment>
<dbReference type="PANTHER" id="PTHR47561:SF1">
    <property type="entry name" value="POLYSACCHARIDE DEACETYLASE FAMILY PROTEIN (AFU_ORTHOLOGUE AFUA_6G05030)"/>
    <property type="match status" value="1"/>
</dbReference>
<comment type="caution">
    <text evidence="6">The sequence shown here is derived from an EMBL/GenBank/DDBJ whole genome shotgun (WGS) entry which is preliminary data.</text>
</comment>
<dbReference type="InterPro" id="IPR011330">
    <property type="entry name" value="Glyco_hydro/deAcase_b/a-brl"/>
</dbReference>
<evidence type="ECO:0000256" key="4">
    <source>
        <dbReference type="ARBA" id="ARBA00032976"/>
    </source>
</evidence>
<dbReference type="GO" id="GO:0016810">
    <property type="term" value="F:hydrolase activity, acting on carbon-nitrogen (but not peptide) bonds"/>
    <property type="evidence" value="ECO:0007669"/>
    <property type="project" value="InterPro"/>
</dbReference>
<dbReference type="InterPro" id="IPR002509">
    <property type="entry name" value="NODB_dom"/>
</dbReference>
<reference evidence="6 7" key="1">
    <citation type="submission" date="2017-10" db="EMBL/GenBank/DDBJ databases">
        <authorList>
            <person name="Banno H."/>
            <person name="Chua N.-H."/>
        </authorList>
    </citation>
    <scope>NUCLEOTIDE SEQUENCE [LARGE SCALE GENOMIC DNA]</scope>
    <source>
        <strain evidence="6 7">YW11</strain>
    </source>
</reference>
<evidence type="ECO:0000256" key="1">
    <source>
        <dbReference type="ARBA" id="ARBA00003236"/>
    </source>
</evidence>
<dbReference type="EMBL" id="PDNU01000003">
    <property type="protein sequence ID" value="PHK96461.1"/>
    <property type="molecule type" value="Genomic_DNA"/>
</dbReference>
<dbReference type="CDD" id="cd10938">
    <property type="entry name" value="CE4_HpPgdA_like"/>
    <property type="match status" value="1"/>
</dbReference>